<feature type="chain" id="PRO_5045297181" description="3-keto-disaccharide hydrolase domain-containing protein" evidence="1">
    <location>
        <begin position="24"/>
        <end position="224"/>
    </location>
</feature>
<evidence type="ECO:0008006" key="4">
    <source>
        <dbReference type="Google" id="ProtNLM"/>
    </source>
</evidence>
<keyword evidence="1" id="KW-0732">Signal</keyword>
<evidence type="ECO:0000256" key="1">
    <source>
        <dbReference type="SAM" id="SignalP"/>
    </source>
</evidence>
<comment type="caution">
    <text evidence="2">The sequence shown here is derived from an EMBL/GenBank/DDBJ whole genome shotgun (WGS) entry which is preliminary data.</text>
</comment>
<dbReference type="Proteomes" id="UP001556196">
    <property type="component" value="Unassembled WGS sequence"/>
</dbReference>
<evidence type="ECO:0000313" key="2">
    <source>
        <dbReference type="EMBL" id="MEW9808454.1"/>
    </source>
</evidence>
<keyword evidence="3" id="KW-1185">Reference proteome</keyword>
<name>A0ABV3R552_9HYPH</name>
<proteinExistence type="predicted"/>
<organism evidence="2 3">
    <name type="scientific">Mesorhizobium marinum</name>
    <dbReference type="NCBI Taxonomy" id="3228790"/>
    <lineage>
        <taxon>Bacteria</taxon>
        <taxon>Pseudomonadati</taxon>
        <taxon>Pseudomonadota</taxon>
        <taxon>Alphaproteobacteria</taxon>
        <taxon>Hyphomicrobiales</taxon>
        <taxon>Phyllobacteriaceae</taxon>
        <taxon>Mesorhizobium</taxon>
    </lineage>
</organism>
<dbReference type="EMBL" id="JBFOCI010000008">
    <property type="protein sequence ID" value="MEW9808454.1"/>
    <property type="molecule type" value="Genomic_DNA"/>
</dbReference>
<feature type="signal peptide" evidence="1">
    <location>
        <begin position="1"/>
        <end position="23"/>
    </location>
</feature>
<sequence>MKVFLRTAMLVAGILIAPAAASACEGGKVLMEDSFNKLNRAWGVAIDPKLERIDGDGLSTDYPPGTVKRAISQWGFFDNAVACATFSVAYSCTDADRCETQPYVGLIVWGVDLENYYAFEVAPLVGIYSVQRLQNNKWLTPVNWTALPGRTKFNAGDKFEISAVMKGGLITFKVNDRPVIEFEAMAPDGGSLVGFELAAAQTGRSKTQLNLSRFEVRELTAESQ</sequence>
<gene>
    <name evidence="2" type="ORF">ABUE31_20880</name>
</gene>
<evidence type="ECO:0000313" key="3">
    <source>
        <dbReference type="Proteomes" id="UP001556196"/>
    </source>
</evidence>
<accession>A0ABV3R552</accession>
<reference evidence="2 3" key="1">
    <citation type="submission" date="2024-06" db="EMBL/GenBank/DDBJ databases">
        <authorList>
            <person name="Tuo L."/>
        </authorList>
    </citation>
    <scope>NUCLEOTIDE SEQUENCE [LARGE SCALE GENOMIC DNA]</scope>
    <source>
        <strain evidence="2 3">ZMM04-5</strain>
    </source>
</reference>
<protein>
    <recommendedName>
        <fullName evidence="4">3-keto-disaccharide hydrolase domain-containing protein</fullName>
    </recommendedName>
</protein>
<dbReference type="PROSITE" id="PS51257">
    <property type="entry name" value="PROKAR_LIPOPROTEIN"/>
    <property type="match status" value="1"/>
</dbReference>
<dbReference type="Gene3D" id="2.60.120.560">
    <property type="entry name" value="Exo-inulinase, domain 1"/>
    <property type="match status" value="1"/>
</dbReference>
<dbReference type="RefSeq" id="WP_367725685.1">
    <property type="nucleotide sequence ID" value="NZ_JBFOCH010000011.1"/>
</dbReference>